<dbReference type="GO" id="GO:0034457">
    <property type="term" value="C:Mpp10 complex"/>
    <property type="evidence" value="ECO:0007669"/>
    <property type="project" value="UniProtKB-ARBA"/>
</dbReference>
<dbReference type="AlphaFoldDB" id="A0A7J6R0F4"/>
<evidence type="ECO:0000256" key="1">
    <source>
        <dbReference type="SAM" id="MobiDB-lite"/>
    </source>
</evidence>
<dbReference type="GO" id="GO:0006364">
    <property type="term" value="P:rRNA processing"/>
    <property type="evidence" value="ECO:0007669"/>
    <property type="project" value="InterPro"/>
</dbReference>
<feature type="region of interest" description="Disordered" evidence="1">
    <location>
        <begin position="433"/>
        <end position="471"/>
    </location>
</feature>
<dbReference type="EMBL" id="JABANM010025712">
    <property type="protein sequence ID" value="KAF4714154.1"/>
    <property type="molecule type" value="Genomic_DNA"/>
</dbReference>
<dbReference type="GO" id="GO:0005654">
    <property type="term" value="C:nucleoplasm"/>
    <property type="evidence" value="ECO:0007669"/>
    <property type="project" value="UniProtKB-ARBA"/>
</dbReference>
<reference evidence="3 4" key="1">
    <citation type="submission" date="2020-04" db="EMBL/GenBank/DDBJ databases">
        <title>Perkinsus olseni comparative genomics.</title>
        <authorList>
            <person name="Bogema D.R."/>
        </authorList>
    </citation>
    <scope>NUCLEOTIDE SEQUENCE [LARGE SCALE GENOMIC DNA]</scope>
    <source>
        <strain evidence="3">ATCC PRA-205</strain>
    </source>
</reference>
<feature type="domain" description="Brix" evidence="2">
    <location>
        <begin position="82"/>
        <end position="275"/>
    </location>
</feature>
<dbReference type="GO" id="GO:0032040">
    <property type="term" value="C:small-subunit processome"/>
    <property type="evidence" value="ECO:0007669"/>
    <property type="project" value="TreeGrafter"/>
</dbReference>
<dbReference type="SMART" id="SM00879">
    <property type="entry name" value="Brix"/>
    <property type="match status" value="1"/>
</dbReference>
<gene>
    <name evidence="3" type="primary">IMP4_3</name>
    <name evidence="3" type="ORF">FOZ62_029302</name>
</gene>
<dbReference type="PROSITE" id="PS50833">
    <property type="entry name" value="BRIX"/>
    <property type="match status" value="1"/>
</dbReference>
<dbReference type="GO" id="GO:0030515">
    <property type="term" value="F:snoRNA binding"/>
    <property type="evidence" value="ECO:0007669"/>
    <property type="project" value="TreeGrafter"/>
</dbReference>
<evidence type="ECO:0000313" key="3">
    <source>
        <dbReference type="EMBL" id="KAF4714154.1"/>
    </source>
</evidence>
<dbReference type="PANTHER" id="PTHR22734:SF2">
    <property type="entry name" value="U3 SMALL NUCLEOLAR RIBONUCLEOPROTEIN PROTEIN IMP4"/>
    <property type="match status" value="1"/>
</dbReference>
<dbReference type="Proteomes" id="UP000574390">
    <property type="component" value="Unassembled WGS sequence"/>
</dbReference>
<sequence length="495" mass="56042">MLRRNVRLRKEYLYKKALEEKERTTLEKKRKLRDALEQNKSVPTELRGDTKLRTTLDLEDDRTKVQRLAIDDEYQYLGVREPRVLVTTSRNPSSRLGKFVKEVRLLIPNSQRINRGTYVMKDLVDLCRKNDITDMVIVHEHRGQPDGLIVSHLPYGPTAYFGLSDVVLRHDLPEKPPNMPETYPHLIFHNFGGNIGTRVQTILSALFPPSKPDSTRAITFANDGGDCIGFRHHTFEKPTKATKNRADVNADDVKLYEQGPRFNMQLYRLELGTLDMPDVKTEWVLRPHFNKQRSGRLWWTSEQHPSVGTSAILSIGTYSPDKRFSLEIGMFSAVVLGPAECDCLISLTSTLRSGAYENAAALNRTRDLKSESRACHIDRLKRKFDASSASTVEVLSSLEIRGPQLDSSQTRTAGASVPFYNFTKIFSPASLPTFDLPPLSEGQEQDVQPPQQQPQATTLTMPPESPLDGGYQQLHLDPLFPVFPSSIHTEEMPVM</sequence>
<dbReference type="SUPFAM" id="SSF52954">
    <property type="entry name" value="Class II aaRS ABD-related"/>
    <property type="match status" value="1"/>
</dbReference>
<name>A0A7J6R0F4_PEROL</name>
<protein>
    <submittedName>
        <fullName evidence="3">SnoRNA-binding rRNA-processing protein imp4</fullName>
    </submittedName>
</protein>
<comment type="caution">
    <text evidence="3">The sequence shown here is derived from an EMBL/GenBank/DDBJ whole genome shotgun (WGS) entry which is preliminary data.</text>
</comment>
<dbReference type="Pfam" id="PF04427">
    <property type="entry name" value="Brix"/>
    <property type="match status" value="1"/>
</dbReference>
<evidence type="ECO:0000313" key="4">
    <source>
        <dbReference type="Proteomes" id="UP000574390"/>
    </source>
</evidence>
<dbReference type="PANTHER" id="PTHR22734">
    <property type="entry name" value="U3 SMALL NUCLEOLAR RIBONUCLEOPROTEIN PROTEIN IMP4"/>
    <property type="match status" value="1"/>
</dbReference>
<dbReference type="FunFam" id="3.40.50.10480:FF:000001">
    <property type="entry name" value="IMP4, U3 small nucleolar ribonucleoprotein"/>
    <property type="match status" value="1"/>
</dbReference>
<dbReference type="InterPro" id="IPR007109">
    <property type="entry name" value="Brix"/>
</dbReference>
<dbReference type="GO" id="GO:0042134">
    <property type="term" value="F:rRNA primary transcript binding"/>
    <property type="evidence" value="ECO:0007669"/>
    <property type="project" value="InterPro"/>
</dbReference>
<feature type="non-terminal residue" evidence="3">
    <location>
        <position position="1"/>
    </location>
</feature>
<proteinExistence type="predicted"/>
<dbReference type="Gene3D" id="3.40.50.10480">
    <property type="entry name" value="Probable brix-domain ribosomal biogenesis protein"/>
    <property type="match status" value="1"/>
</dbReference>
<accession>A0A7J6R0F4</accession>
<feature type="compositionally biased region" description="Low complexity" evidence="1">
    <location>
        <begin position="445"/>
        <end position="462"/>
    </location>
</feature>
<organism evidence="3 4">
    <name type="scientific">Perkinsus olseni</name>
    <name type="common">Perkinsus atlanticus</name>
    <dbReference type="NCBI Taxonomy" id="32597"/>
    <lineage>
        <taxon>Eukaryota</taxon>
        <taxon>Sar</taxon>
        <taxon>Alveolata</taxon>
        <taxon>Perkinsozoa</taxon>
        <taxon>Perkinsea</taxon>
        <taxon>Perkinsida</taxon>
        <taxon>Perkinsidae</taxon>
        <taxon>Perkinsus</taxon>
    </lineage>
</organism>
<dbReference type="GO" id="GO:0042274">
    <property type="term" value="P:ribosomal small subunit biogenesis"/>
    <property type="evidence" value="ECO:0007669"/>
    <property type="project" value="UniProtKB-ARBA"/>
</dbReference>
<dbReference type="InterPro" id="IPR044281">
    <property type="entry name" value="IMP4/RPF1"/>
</dbReference>
<evidence type="ECO:0000259" key="2">
    <source>
        <dbReference type="PROSITE" id="PS50833"/>
    </source>
</evidence>